<accession>A0A4U8UML8</accession>
<sequence>MNFQATKTTEQKMRCKEYLANNEELSEELVESNFFPAIKDRYNALSRQIEFMGRNTLAELAPLRADVDYYRTGSTNIIYELGMLTGTVTAVVQIPDPTVNAMVDRPALTNAVVEELLDEAHEMVERIERLLEPLQNFQPS</sequence>
<protein>
    <submittedName>
        <fullName evidence="1">Uncharacterized protein</fullName>
    </submittedName>
</protein>
<keyword evidence="2" id="KW-1185">Reference proteome</keyword>
<dbReference type="Proteomes" id="UP000298663">
    <property type="component" value="Unassembled WGS sequence"/>
</dbReference>
<dbReference type="EMBL" id="AZBU02000001">
    <property type="protein sequence ID" value="TMS33455.1"/>
    <property type="molecule type" value="Genomic_DNA"/>
</dbReference>
<gene>
    <name evidence="1" type="ORF">L596_001193</name>
</gene>
<dbReference type="AlphaFoldDB" id="A0A4U8UML8"/>
<evidence type="ECO:0000313" key="1">
    <source>
        <dbReference type="EMBL" id="TMS33455.1"/>
    </source>
</evidence>
<comment type="caution">
    <text evidence="1">The sequence shown here is derived from an EMBL/GenBank/DDBJ whole genome shotgun (WGS) entry which is preliminary data.</text>
</comment>
<organism evidence="1 2">
    <name type="scientific">Steinernema carpocapsae</name>
    <name type="common">Entomopathogenic nematode</name>
    <dbReference type="NCBI Taxonomy" id="34508"/>
    <lineage>
        <taxon>Eukaryota</taxon>
        <taxon>Metazoa</taxon>
        <taxon>Ecdysozoa</taxon>
        <taxon>Nematoda</taxon>
        <taxon>Chromadorea</taxon>
        <taxon>Rhabditida</taxon>
        <taxon>Tylenchina</taxon>
        <taxon>Panagrolaimomorpha</taxon>
        <taxon>Strongyloidoidea</taxon>
        <taxon>Steinernematidae</taxon>
        <taxon>Steinernema</taxon>
    </lineage>
</organism>
<name>A0A4U8UML8_STECR</name>
<evidence type="ECO:0000313" key="2">
    <source>
        <dbReference type="Proteomes" id="UP000298663"/>
    </source>
</evidence>
<reference evidence="1 2" key="2">
    <citation type="journal article" date="2019" name="G3 (Bethesda)">
        <title>Hybrid Assembly of the Genome of the Entomopathogenic Nematode Steinernema carpocapsae Identifies the X-Chromosome.</title>
        <authorList>
            <person name="Serra L."/>
            <person name="Macchietto M."/>
            <person name="Macias-Munoz A."/>
            <person name="McGill C.J."/>
            <person name="Rodriguez I.M."/>
            <person name="Rodriguez B."/>
            <person name="Murad R."/>
            <person name="Mortazavi A."/>
        </authorList>
    </citation>
    <scope>NUCLEOTIDE SEQUENCE [LARGE SCALE GENOMIC DNA]</scope>
    <source>
        <strain evidence="1 2">ALL</strain>
    </source>
</reference>
<reference evidence="1 2" key="1">
    <citation type="journal article" date="2015" name="Genome Biol.">
        <title>Comparative genomics of Steinernema reveals deeply conserved gene regulatory networks.</title>
        <authorList>
            <person name="Dillman A.R."/>
            <person name="Macchietto M."/>
            <person name="Porter C.F."/>
            <person name="Rogers A."/>
            <person name="Williams B."/>
            <person name="Antoshechkin I."/>
            <person name="Lee M.M."/>
            <person name="Goodwin Z."/>
            <person name="Lu X."/>
            <person name="Lewis E.E."/>
            <person name="Goodrich-Blair H."/>
            <person name="Stock S.P."/>
            <person name="Adams B.J."/>
            <person name="Sternberg P.W."/>
            <person name="Mortazavi A."/>
        </authorList>
    </citation>
    <scope>NUCLEOTIDE SEQUENCE [LARGE SCALE GENOMIC DNA]</scope>
    <source>
        <strain evidence="1 2">ALL</strain>
    </source>
</reference>
<proteinExistence type="predicted"/>